<comment type="caution">
    <text evidence="2">The sequence shown here is derived from an EMBL/GenBank/DDBJ whole genome shotgun (WGS) entry which is preliminary data.</text>
</comment>
<accession>A0A831LJ13</accession>
<keyword evidence="1" id="KW-0472">Membrane</keyword>
<keyword evidence="1" id="KW-1133">Transmembrane helix</keyword>
<dbReference type="Proteomes" id="UP000886047">
    <property type="component" value="Unassembled WGS sequence"/>
</dbReference>
<name>A0A831LJ13_9BACT</name>
<reference evidence="2" key="1">
    <citation type="journal article" date="2020" name="mSystems">
        <title>Genome- and Community-Level Interaction Insights into Carbon Utilization and Element Cycling Functions of Hydrothermarchaeota in Hydrothermal Sediment.</title>
        <authorList>
            <person name="Zhou Z."/>
            <person name="Liu Y."/>
            <person name="Xu W."/>
            <person name="Pan J."/>
            <person name="Luo Z.H."/>
            <person name="Li M."/>
        </authorList>
    </citation>
    <scope>NUCLEOTIDE SEQUENCE [LARGE SCALE GENOMIC DNA]</scope>
    <source>
        <strain evidence="2">SpSt-1217</strain>
    </source>
</reference>
<protein>
    <submittedName>
        <fullName evidence="2">Uncharacterized protein</fullName>
    </submittedName>
</protein>
<evidence type="ECO:0000256" key="1">
    <source>
        <dbReference type="SAM" id="Phobius"/>
    </source>
</evidence>
<dbReference type="AlphaFoldDB" id="A0A831LJ13"/>
<feature type="transmembrane region" description="Helical" evidence="1">
    <location>
        <begin position="120"/>
        <end position="138"/>
    </location>
</feature>
<evidence type="ECO:0000313" key="2">
    <source>
        <dbReference type="EMBL" id="HDR50533.1"/>
    </source>
</evidence>
<sequence>MNRTVTPEETKKLFEFCREHFVPQYDLQVELVDHMASSIEEQWKTQPDLPFDKALGITFKKFGVYGFSRIKNKKQRELRRRYRRLLFVMLKDFYRWPKIILTLLFTLILFTAFRLLPNDYWALGTTMAVWVVMALYSGKVLKKHEVNLTEEKRFMLLDFMKEKRFWFFIIINLPNVFINIFGRTLGWHIEMGTLLSLVVSFALVWFTFLLYLDIFILPKKIKEHFMKQFSEFAA</sequence>
<feature type="transmembrane region" description="Helical" evidence="1">
    <location>
        <begin position="194"/>
        <end position="217"/>
    </location>
</feature>
<dbReference type="EMBL" id="DSDK01000155">
    <property type="protein sequence ID" value="HDR50533.1"/>
    <property type="molecule type" value="Genomic_DNA"/>
</dbReference>
<feature type="transmembrane region" description="Helical" evidence="1">
    <location>
        <begin position="165"/>
        <end position="182"/>
    </location>
</feature>
<feature type="transmembrane region" description="Helical" evidence="1">
    <location>
        <begin position="93"/>
        <end position="114"/>
    </location>
</feature>
<keyword evidence="1" id="KW-0812">Transmembrane</keyword>
<organism evidence="2">
    <name type="scientific">Mariniphaga anaerophila</name>
    <dbReference type="NCBI Taxonomy" id="1484053"/>
    <lineage>
        <taxon>Bacteria</taxon>
        <taxon>Pseudomonadati</taxon>
        <taxon>Bacteroidota</taxon>
        <taxon>Bacteroidia</taxon>
        <taxon>Marinilabiliales</taxon>
        <taxon>Prolixibacteraceae</taxon>
        <taxon>Mariniphaga</taxon>
    </lineage>
</organism>
<gene>
    <name evidence="2" type="ORF">ENN90_02775</name>
</gene>
<proteinExistence type="predicted"/>